<comment type="caution">
    <text evidence="1">The sequence shown here is derived from an EMBL/GenBank/DDBJ whole genome shotgun (WGS) entry which is preliminary data.</text>
</comment>
<protein>
    <submittedName>
        <fullName evidence="1">Uncharacterized protein</fullName>
    </submittedName>
</protein>
<proteinExistence type="predicted"/>
<evidence type="ECO:0000313" key="2">
    <source>
        <dbReference type="Proteomes" id="UP000740926"/>
    </source>
</evidence>
<accession>A0A9P6Z8Z3</accession>
<sequence>MNFGNHLRRAVDHLLQVYQHILVARCRCRKKDLDCAATTMEISRIITTPPRNFKEAVSICIDSQAGIDELSQHFGGSLYGRASEVPAPVLLTYDCS</sequence>
<reference evidence="1 2" key="1">
    <citation type="journal article" date="2020" name="Microb. Genom.">
        <title>Genetic diversity of clinical and environmental Mucorales isolates obtained from an investigation of mucormycosis cases among solid organ transplant recipients.</title>
        <authorList>
            <person name="Nguyen M.H."/>
            <person name="Kaul D."/>
            <person name="Muto C."/>
            <person name="Cheng S.J."/>
            <person name="Richter R.A."/>
            <person name="Bruno V.M."/>
            <person name="Liu G."/>
            <person name="Beyhan S."/>
            <person name="Sundermann A.J."/>
            <person name="Mounaud S."/>
            <person name="Pasculle A.W."/>
            <person name="Nierman W.C."/>
            <person name="Driscoll E."/>
            <person name="Cumbie R."/>
            <person name="Clancy C.J."/>
            <person name="Dupont C.L."/>
        </authorList>
    </citation>
    <scope>NUCLEOTIDE SEQUENCE [LARGE SCALE GENOMIC DNA]</scope>
    <source>
        <strain evidence="1 2">GL24</strain>
    </source>
</reference>
<evidence type="ECO:0000313" key="1">
    <source>
        <dbReference type="EMBL" id="KAG1573256.1"/>
    </source>
</evidence>
<organism evidence="1 2">
    <name type="scientific">Rhizopus delemar</name>
    <dbReference type="NCBI Taxonomy" id="936053"/>
    <lineage>
        <taxon>Eukaryota</taxon>
        <taxon>Fungi</taxon>
        <taxon>Fungi incertae sedis</taxon>
        <taxon>Mucoromycota</taxon>
        <taxon>Mucoromycotina</taxon>
        <taxon>Mucoromycetes</taxon>
        <taxon>Mucorales</taxon>
        <taxon>Mucorineae</taxon>
        <taxon>Rhizopodaceae</taxon>
        <taxon>Rhizopus</taxon>
    </lineage>
</organism>
<dbReference type="EMBL" id="JAANIU010000309">
    <property type="protein sequence ID" value="KAG1573256.1"/>
    <property type="molecule type" value="Genomic_DNA"/>
</dbReference>
<keyword evidence="2" id="KW-1185">Reference proteome</keyword>
<name>A0A9P6Z8Z3_9FUNG</name>
<dbReference type="AlphaFoldDB" id="A0A9P6Z8Z3"/>
<dbReference type="Proteomes" id="UP000740926">
    <property type="component" value="Unassembled WGS sequence"/>
</dbReference>
<gene>
    <name evidence="1" type="ORF">G6F50_003012</name>
</gene>